<keyword evidence="4" id="KW-0540">Nuclease</keyword>
<evidence type="ECO:0000259" key="3">
    <source>
        <dbReference type="SMART" id="SM01027"/>
    </source>
</evidence>
<evidence type="ECO:0000313" key="4">
    <source>
        <dbReference type="EMBL" id="ACL11642.1"/>
    </source>
</evidence>
<dbReference type="SMART" id="SM00849">
    <property type="entry name" value="Lactamase_B"/>
    <property type="match status" value="1"/>
</dbReference>
<dbReference type="InterPro" id="IPR011108">
    <property type="entry name" value="RMMBL"/>
</dbReference>
<dbReference type="RefSeq" id="WP_012608983.1">
    <property type="nucleotide sequence ID" value="NC_011766.1"/>
</dbReference>
<reference evidence="4 5" key="1">
    <citation type="journal article" date="2009" name="J. Bacteriol.">
        <title>Complete genome sequence of the anaerobic, protein-degrading hyperthermophilic crenarchaeon Desulfurococcus kamchatkensis.</title>
        <authorList>
            <person name="Ravin N.V."/>
            <person name="Mardanov A.V."/>
            <person name="Beletsky A.V."/>
            <person name="Kublanov I.V."/>
            <person name="Kolganova T.V."/>
            <person name="Lebedinsky A.V."/>
            <person name="Chernyh N.A."/>
            <person name="Bonch-Osmolovskaya E.A."/>
            <person name="Skryabin K.G."/>
        </authorList>
    </citation>
    <scope>NUCLEOTIDE SEQUENCE [LARGE SCALE GENOMIC DNA]</scope>
    <source>
        <strain evidence="5">DSM 18924 / JCM 16383 / VKM B-2413 / 1221n</strain>
    </source>
</reference>
<dbReference type="Pfam" id="PF10996">
    <property type="entry name" value="Beta-Casp"/>
    <property type="match status" value="1"/>
</dbReference>
<evidence type="ECO:0000313" key="5">
    <source>
        <dbReference type="Proteomes" id="UP000006903"/>
    </source>
</evidence>
<dbReference type="Proteomes" id="UP000006903">
    <property type="component" value="Chromosome"/>
</dbReference>
<feature type="domain" description="Metallo-beta-lactamase" evidence="2">
    <location>
        <begin position="14"/>
        <end position="194"/>
    </location>
</feature>
<dbReference type="PANTHER" id="PTHR11203">
    <property type="entry name" value="CLEAVAGE AND POLYADENYLATION SPECIFICITY FACTOR FAMILY MEMBER"/>
    <property type="match status" value="1"/>
</dbReference>
<protein>
    <submittedName>
        <fullName evidence="4">Putative exonuclease</fullName>
    </submittedName>
</protein>
<dbReference type="Pfam" id="PF07521">
    <property type="entry name" value="RMMBL"/>
    <property type="match status" value="1"/>
</dbReference>
<dbReference type="SMART" id="SM01027">
    <property type="entry name" value="Beta-Casp"/>
    <property type="match status" value="1"/>
</dbReference>
<gene>
    <name evidence="4" type="ordered locus">DKAM_1316</name>
</gene>
<evidence type="ECO:0000256" key="1">
    <source>
        <dbReference type="ARBA" id="ARBA00022801"/>
    </source>
</evidence>
<dbReference type="CDD" id="cd16295">
    <property type="entry name" value="TTHA0252-CPSF-like_MBL-fold"/>
    <property type="match status" value="1"/>
</dbReference>
<dbReference type="HOGENOM" id="CLU_009673_5_1_2"/>
<dbReference type="Gene3D" id="3.60.15.10">
    <property type="entry name" value="Ribonuclease Z/Hydroxyacylglutathione hydrolase-like"/>
    <property type="match status" value="1"/>
</dbReference>
<dbReference type="InterPro" id="IPR050698">
    <property type="entry name" value="MBL"/>
</dbReference>
<evidence type="ECO:0000259" key="2">
    <source>
        <dbReference type="SMART" id="SM00849"/>
    </source>
</evidence>
<dbReference type="PANTHER" id="PTHR11203:SF52">
    <property type="entry name" value="MRNA 3-END PROCESSING FACTOR"/>
    <property type="match status" value="1"/>
</dbReference>
<keyword evidence="1" id="KW-0378">Hydrolase</keyword>
<proteinExistence type="predicted"/>
<feature type="domain" description="Beta-Casp" evidence="3">
    <location>
        <begin position="230"/>
        <end position="340"/>
    </location>
</feature>
<dbReference type="GeneID" id="7171662"/>
<organism evidence="4 5">
    <name type="scientific">Desulfurococcus amylolyticus (strain DSM 18924 / JCM 16383 / VKM B-2413 / 1221n)</name>
    <name type="common">Desulfurococcus kamchatkensis</name>
    <dbReference type="NCBI Taxonomy" id="490899"/>
    <lineage>
        <taxon>Archaea</taxon>
        <taxon>Thermoproteota</taxon>
        <taxon>Thermoprotei</taxon>
        <taxon>Desulfurococcales</taxon>
        <taxon>Desulfurococcaceae</taxon>
        <taxon>Desulfurococcus</taxon>
    </lineage>
</organism>
<accession>B8D6B1</accession>
<dbReference type="GO" id="GO:0004521">
    <property type="term" value="F:RNA endonuclease activity"/>
    <property type="evidence" value="ECO:0007669"/>
    <property type="project" value="TreeGrafter"/>
</dbReference>
<dbReference type="InterPro" id="IPR001279">
    <property type="entry name" value="Metallo-B-lactamas"/>
</dbReference>
<dbReference type="InterPro" id="IPR036866">
    <property type="entry name" value="RibonucZ/Hydroxyglut_hydro"/>
</dbReference>
<sequence>MLKIKVLGGGREVGRAAYLIEDGSQKFLLDYGVNFDERDLPRLPHHVKPLEISGLIISHAHLDHVGAAPYLYITGRPKAFSTMPTMEVARLLVIDFLKLNSAVIEYDMREFENLYDNTVFLEYGEKYEEEGFKLVLENAGHIIGSSMTYLETGSGHRLMYTGDINNRDTWTLPGAETLELNVETILIESTYGGRNHPPRYIVEKKLLEIVEETIDRKGTVLIPAFSVGRSQEIATLIAAEAPYVDIYLDGMIKDITEIYLRYKKYLKDSSLFAKVFETVNFVSGAKERKKIINKPCVIIASAGMLKGGPSVYYLKKIYQNPRNSIVMVSYQAPNSNGHKLLEEGGIPELEIDRVNARVEWLDFSSHAGQDGLLDIISRYRTSLKNIVIIHGNEDEATSLRDVILEKLGSDINIYIPKVGDEIVIQ</sequence>
<dbReference type="eggNOG" id="arCOG00541">
    <property type="taxonomic scope" value="Archaea"/>
</dbReference>
<name>B8D6B1_DESA1</name>
<dbReference type="SUPFAM" id="SSF56281">
    <property type="entry name" value="Metallo-hydrolase/oxidoreductase"/>
    <property type="match status" value="1"/>
</dbReference>
<dbReference type="InterPro" id="IPR022712">
    <property type="entry name" value="Beta_Casp"/>
</dbReference>
<dbReference type="GO" id="GO:0004527">
    <property type="term" value="F:exonuclease activity"/>
    <property type="evidence" value="ECO:0007669"/>
    <property type="project" value="UniProtKB-KW"/>
</dbReference>
<keyword evidence="4" id="KW-0269">Exonuclease</keyword>
<dbReference type="STRING" id="490899.DKAM_1316"/>
<dbReference type="KEGG" id="dka:DKAM_1316"/>
<dbReference type="Pfam" id="PF16661">
    <property type="entry name" value="Lactamase_B_6"/>
    <property type="match status" value="1"/>
</dbReference>
<dbReference type="EMBL" id="CP001140">
    <property type="protein sequence ID" value="ACL11642.1"/>
    <property type="molecule type" value="Genomic_DNA"/>
</dbReference>
<dbReference type="AlphaFoldDB" id="B8D6B1"/>
<dbReference type="Gene3D" id="3.40.50.10890">
    <property type="match status" value="1"/>
</dbReference>